<evidence type="ECO:0000313" key="4">
    <source>
        <dbReference type="Proteomes" id="UP001465755"/>
    </source>
</evidence>
<dbReference type="Gene3D" id="4.10.1050.10">
    <property type="entry name" value="At2g23090-like"/>
    <property type="match status" value="1"/>
</dbReference>
<proteinExistence type="predicted"/>
<dbReference type="SUPFAM" id="SSF118359">
    <property type="entry name" value="Expressed protein At2g23090/F21P24.15"/>
    <property type="match status" value="1"/>
</dbReference>
<sequence length="80" mass="8466">MGGGNAQKSATARTRAQEKARKAGKGSQLQKNAAAQNIVCQICRSSFLCTSSEAKLKEHVESKHDKKTLQDCFPGGTGDA</sequence>
<protein>
    <recommendedName>
        <fullName evidence="2">At2g23090-like zinc-binding domain-containing protein</fullName>
    </recommendedName>
</protein>
<dbReference type="Pfam" id="PF12907">
    <property type="entry name" value="zf-met2"/>
    <property type="match status" value="1"/>
</dbReference>
<feature type="compositionally biased region" description="Polar residues" evidence="1">
    <location>
        <begin position="1"/>
        <end position="14"/>
    </location>
</feature>
<keyword evidence="4" id="KW-1185">Reference proteome</keyword>
<evidence type="ECO:0000256" key="1">
    <source>
        <dbReference type="SAM" id="MobiDB-lite"/>
    </source>
</evidence>
<dbReference type="PANTHER" id="PTHR33788:SF1">
    <property type="entry name" value="ZINC-BINDING PROTEIN"/>
    <property type="match status" value="1"/>
</dbReference>
<dbReference type="AlphaFoldDB" id="A0AAW1PRB4"/>
<comment type="caution">
    <text evidence="3">The sequence shown here is derived from an EMBL/GenBank/DDBJ whole genome shotgun (WGS) entry which is preliminary data.</text>
</comment>
<dbReference type="InterPro" id="IPR039438">
    <property type="entry name" value="At2g23090-like_Znf"/>
</dbReference>
<dbReference type="EMBL" id="JALJOQ010000015">
    <property type="protein sequence ID" value="KAK9810679.1"/>
    <property type="molecule type" value="Genomic_DNA"/>
</dbReference>
<feature type="domain" description="At2g23090-like zinc-binding" evidence="2">
    <location>
        <begin position="40"/>
        <end position="75"/>
    </location>
</feature>
<dbReference type="PANTHER" id="PTHR33788">
    <property type="entry name" value="OS07G0114300 PROTEIN"/>
    <property type="match status" value="1"/>
</dbReference>
<evidence type="ECO:0000259" key="2">
    <source>
        <dbReference type="Pfam" id="PF12907"/>
    </source>
</evidence>
<name>A0AAW1PRB4_9CHLO</name>
<feature type="region of interest" description="Disordered" evidence="1">
    <location>
        <begin position="1"/>
        <end position="32"/>
    </location>
</feature>
<gene>
    <name evidence="3" type="ORF">WJX73_009762</name>
</gene>
<dbReference type="InterPro" id="IPR039713">
    <property type="entry name" value="At2g23090-like"/>
</dbReference>
<feature type="region of interest" description="Disordered" evidence="1">
    <location>
        <begin position="59"/>
        <end position="80"/>
    </location>
</feature>
<accession>A0AAW1PRB4</accession>
<evidence type="ECO:0000313" key="3">
    <source>
        <dbReference type="EMBL" id="KAK9810679.1"/>
    </source>
</evidence>
<dbReference type="Proteomes" id="UP001465755">
    <property type="component" value="Unassembled WGS sequence"/>
</dbReference>
<dbReference type="InterPro" id="IPR026939">
    <property type="entry name" value="ZNF706/At2g23090_sf"/>
</dbReference>
<feature type="compositionally biased region" description="Basic and acidic residues" evidence="1">
    <location>
        <begin position="59"/>
        <end position="69"/>
    </location>
</feature>
<organism evidence="3 4">
    <name type="scientific">Symbiochloris irregularis</name>
    <dbReference type="NCBI Taxonomy" id="706552"/>
    <lineage>
        <taxon>Eukaryota</taxon>
        <taxon>Viridiplantae</taxon>
        <taxon>Chlorophyta</taxon>
        <taxon>core chlorophytes</taxon>
        <taxon>Trebouxiophyceae</taxon>
        <taxon>Trebouxiales</taxon>
        <taxon>Trebouxiaceae</taxon>
        <taxon>Symbiochloris</taxon>
    </lineage>
</organism>
<reference evidence="3 4" key="1">
    <citation type="journal article" date="2024" name="Nat. Commun.">
        <title>Phylogenomics reveals the evolutionary origins of lichenization in chlorophyte algae.</title>
        <authorList>
            <person name="Puginier C."/>
            <person name="Libourel C."/>
            <person name="Otte J."/>
            <person name="Skaloud P."/>
            <person name="Haon M."/>
            <person name="Grisel S."/>
            <person name="Petersen M."/>
            <person name="Berrin J.G."/>
            <person name="Delaux P.M."/>
            <person name="Dal Grande F."/>
            <person name="Keller J."/>
        </authorList>
    </citation>
    <scope>NUCLEOTIDE SEQUENCE [LARGE SCALE GENOMIC DNA]</scope>
    <source>
        <strain evidence="3 4">SAG 2036</strain>
    </source>
</reference>